<comment type="caution">
    <text evidence="1">The sequence shown here is derived from an EMBL/GenBank/DDBJ whole genome shotgun (WGS) entry which is preliminary data.</text>
</comment>
<accession>A0AAN8T307</accession>
<sequence length="14" mass="1662">MDLGDTFDHVNIER</sequence>
<protein>
    <submittedName>
        <fullName evidence="1">Uncharacterized protein</fullName>
    </submittedName>
</protein>
<name>A0AAN8T307_SOLBU</name>
<keyword evidence="2" id="KW-1185">Reference proteome</keyword>
<reference evidence="1 2" key="1">
    <citation type="submission" date="2024-02" db="EMBL/GenBank/DDBJ databases">
        <title>de novo genome assembly of Solanum bulbocastanum strain 11H21.</title>
        <authorList>
            <person name="Hosaka A.J."/>
        </authorList>
    </citation>
    <scope>NUCLEOTIDE SEQUENCE [LARGE SCALE GENOMIC DNA]</scope>
    <source>
        <tissue evidence="1">Young leaves</tissue>
    </source>
</reference>
<organism evidence="1 2">
    <name type="scientific">Solanum bulbocastanum</name>
    <name type="common">Wild potato</name>
    <dbReference type="NCBI Taxonomy" id="147425"/>
    <lineage>
        <taxon>Eukaryota</taxon>
        <taxon>Viridiplantae</taxon>
        <taxon>Streptophyta</taxon>
        <taxon>Embryophyta</taxon>
        <taxon>Tracheophyta</taxon>
        <taxon>Spermatophyta</taxon>
        <taxon>Magnoliopsida</taxon>
        <taxon>eudicotyledons</taxon>
        <taxon>Gunneridae</taxon>
        <taxon>Pentapetalae</taxon>
        <taxon>asterids</taxon>
        <taxon>lamiids</taxon>
        <taxon>Solanales</taxon>
        <taxon>Solanaceae</taxon>
        <taxon>Solanoideae</taxon>
        <taxon>Solaneae</taxon>
        <taxon>Solanum</taxon>
    </lineage>
</organism>
<gene>
    <name evidence="1" type="ORF">RDI58_024440</name>
</gene>
<dbReference type="EMBL" id="JBANQN010000010">
    <property type="protein sequence ID" value="KAK6777722.1"/>
    <property type="molecule type" value="Genomic_DNA"/>
</dbReference>
<proteinExistence type="predicted"/>
<dbReference type="Proteomes" id="UP001371456">
    <property type="component" value="Unassembled WGS sequence"/>
</dbReference>
<evidence type="ECO:0000313" key="2">
    <source>
        <dbReference type="Proteomes" id="UP001371456"/>
    </source>
</evidence>
<evidence type="ECO:0000313" key="1">
    <source>
        <dbReference type="EMBL" id="KAK6777722.1"/>
    </source>
</evidence>